<proteinExistence type="predicted"/>
<dbReference type="Gene3D" id="1.20.1560.10">
    <property type="entry name" value="ABC transporter type 1, transmembrane domain"/>
    <property type="match status" value="2"/>
</dbReference>
<name>A0A9P8CTV7_MORAP</name>
<sequence>MPFCDVEEWGPVSKSRPLDFTTCFQDSVLTLAPSVLLLLGTTPRLFKLLRKGRLEGVRPSLAFFIKAALATVALSVQIALLVVFLQRDAPSSALLSTVLSIVAMLAALLLHYFEYVCMPSPSSMLLVFWLFTALLSIFPTRTQIELSPNGLADALPLLKLLFTVVTTTVFGLENIPKPNRPSLTRPHVDKAIQPNPSPEPYANLFSRFTFIWVLPLLNKGKKKTLRMDDIWSLHPSMLSYPLLLSTQARIDADEAVARQKTHELDESKSAGAVTGESINKVTAYKIRLFSVLAYTIGWAYVSAVIPCLLFTIATYIRPILLSNLIAFMASYTQANNDKGVEPQPAWEGYGLMLGVLTTSVLSGLFLAQYENICFQCSIRARGMFNSLIYRKALRLSSTSKQEGMGSIVNHMSSDVDNVLELFVIIHTLWSSIIGVIIALVLLHKQVGYAMFASLGVTFGAAVVGGLISSMTGKAYSQMATKNDQRMKLVSELVDHIKSIKLYAWERYFVRHLSEARIKQLNALRRFNIIISIQVALFNVTVPLSSFAMLTVYSYIAPPSAPLDLQRIFTCIILLNMLGGPLSNITNSISSIVSGHVSYVRLRNFFESEEINPANVERFSDAESPIAYEVKNGTFGWYSPEAITELETKREKEAKEAKKIKTVDAEPVPTDENKKALNDKAESIGSEMSSVETSRDTLGPVLHNVSFIIQRGSLTAVIGRVGEGKSSLVGALLGEMYKYTGSVRACGSLAFVAQSAWILNDTVRNNILFGHEYDKERYLQVIRACALAPDLKMLVHGDKTLIGEKVDQIIVVKQGRISQDGTYNSLIKDNQGDLHRMIAESKIVVSKESDTESAVDLEPDFEGVEGMIEDDKDTRPVVSEKRPTMQQRKSTKAEEDIDLEEHNVVDDEVKSEGRVEWAVYKYYFRSMGYPVFFFFALVCITYLGTISGTQVWLQIWGNENYKAVPSHDNHYWILTYLAWVLAAAFALIMAIITFLLLLARRASKFLHISMISPLVNSPMSFFDTTSSGKIINRFAHDFSTIDLRLPFSLLTIFLNIMVVIMQIAFCIAATPYFLILMVPLFGCYYYLAAYYLVSSREIKRLDSAARSPMYAHFSETLNGLVTIRGYGDADRFSTQATQLLDRSQQVFYLTNTTQRWLQVMLQLLSDIVTTFIALMAVVQRNSASAGVFAIVLNEITGFTLNVQAVMSSVCDIETTIVSVERVKEYSELMPEAPYEIPDSKTDKNWPQHGRIEFQNYSTRYREDLDLVLKNVDLSIRAGERVGIVGRTGDHKQQHRAFV</sequence>
<feature type="transmembrane region" description="Helical" evidence="9">
    <location>
        <begin position="1158"/>
        <end position="1177"/>
    </location>
</feature>
<evidence type="ECO:0000256" key="6">
    <source>
        <dbReference type="ARBA" id="ARBA00022989"/>
    </source>
</evidence>
<protein>
    <recommendedName>
        <fullName evidence="14">ABC transmembrane type-1 domain-containing protein</fullName>
    </recommendedName>
</protein>
<keyword evidence="7 9" id="KW-0472">Membrane</keyword>
<dbReference type="InterPro" id="IPR044726">
    <property type="entry name" value="ABCC_6TM_D2"/>
</dbReference>
<evidence type="ECO:0000256" key="7">
    <source>
        <dbReference type="ARBA" id="ARBA00023136"/>
    </source>
</evidence>
<dbReference type="GO" id="GO:0140359">
    <property type="term" value="F:ABC-type transporter activity"/>
    <property type="evidence" value="ECO:0007669"/>
    <property type="project" value="InterPro"/>
</dbReference>
<dbReference type="FunFam" id="1.20.1560.10:FF:000010">
    <property type="entry name" value="Multidrug resistance-associated ABC transporter"/>
    <property type="match status" value="1"/>
</dbReference>
<dbReference type="Pfam" id="PF00664">
    <property type="entry name" value="ABC_membrane"/>
    <property type="match status" value="2"/>
</dbReference>
<reference evidence="12" key="1">
    <citation type="submission" date="2021-07" db="EMBL/GenBank/DDBJ databases">
        <title>Draft genome of Mortierella alpina, strain LL118, isolated from an aspen leaf litter sample.</title>
        <authorList>
            <person name="Yang S."/>
            <person name="Vinatzer B.A."/>
        </authorList>
    </citation>
    <scope>NUCLEOTIDE SEQUENCE</scope>
    <source>
        <strain evidence="12">LL118</strain>
    </source>
</reference>
<feature type="domain" description="ABC transmembrane type-1" evidence="11">
    <location>
        <begin position="950"/>
        <end position="1213"/>
    </location>
</feature>
<dbReference type="InterPro" id="IPR036640">
    <property type="entry name" value="ABC1_TM_sf"/>
</dbReference>
<feature type="domain" description="ABC transmembrane type-1" evidence="11">
    <location>
        <begin position="308"/>
        <end position="593"/>
    </location>
</feature>
<dbReference type="InterPro" id="IPR027417">
    <property type="entry name" value="P-loop_NTPase"/>
</dbReference>
<keyword evidence="6 9" id="KW-1133">Transmembrane helix</keyword>
<dbReference type="GO" id="GO:0016020">
    <property type="term" value="C:membrane"/>
    <property type="evidence" value="ECO:0007669"/>
    <property type="project" value="UniProtKB-SubCell"/>
</dbReference>
<dbReference type="SUPFAM" id="SSF52540">
    <property type="entry name" value="P-loop containing nucleoside triphosphate hydrolases"/>
    <property type="match status" value="2"/>
</dbReference>
<feature type="transmembrane region" description="Helical" evidence="9">
    <location>
        <begin position="154"/>
        <end position="172"/>
    </location>
</feature>
<keyword evidence="4" id="KW-0547">Nucleotide-binding</keyword>
<dbReference type="PANTHER" id="PTHR24223">
    <property type="entry name" value="ATP-BINDING CASSETTE SUB-FAMILY C"/>
    <property type="match status" value="1"/>
</dbReference>
<evidence type="ECO:0000313" key="13">
    <source>
        <dbReference type="Proteomes" id="UP000717515"/>
    </source>
</evidence>
<dbReference type="EMBL" id="JAIFTL010000430">
    <property type="protein sequence ID" value="KAG9319523.1"/>
    <property type="molecule type" value="Genomic_DNA"/>
</dbReference>
<dbReference type="GO" id="GO:0016887">
    <property type="term" value="F:ATP hydrolysis activity"/>
    <property type="evidence" value="ECO:0007669"/>
    <property type="project" value="InterPro"/>
</dbReference>
<feature type="transmembrane region" description="Helical" evidence="9">
    <location>
        <begin position="125"/>
        <end position="142"/>
    </location>
</feature>
<evidence type="ECO:0000256" key="8">
    <source>
        <dbReference type="ARBA" id="ARBA00023180"/>
    </source>
</evidence>
<organism evidence="12 13">
    <name type="scientific">Mortierella alpina</name>
    <name type="common">Oleaginous fungus</name>
    <name type="synonym">Mortierella renispora</name>
    <dbReference type="NCBI Taxonomy" id="64518"/>
    <lineage>
        <taxon>Eukaryota</taxon>
        <taxon>Fungi</taxon>
        <taxon>Fungi incertae sedis</taxon>
        <taxon>Mucoromycota</taxon>
        <taxon>Mortierellomycotina</taxon>
        <taxon>Mortierellomycetes</taxon>
        <taxon>Mortierellales</taxon>
        <taxon>Mortierellaceae</taxon>
        <taxon>Mortierella</taxon>
    </lineage>
</organism>
<feature type="transmembrane region" description="Helical" evidence="9">
    <location>
        <begin position="91"/>
        <end position="113"/>
    </location>
</feature>
<dbReference type="PANTHER" id="PTHR24223:SF399">
    <property type="entry name" value="ABC TRANSPORTER ATNG"/>
    <property type="match status" value="1"/>
</dbReference>
<evidence type="ECO:0000256" key="2">
    <source>
        <dbReference type="ARBA" id="ARBA00022448"/>
    </source>
</evidence>
<accession>A0A9P8CTV7</accession>
<evidence type="ECO:0000256" key="9">
    <source>
        <dbReference type="SAM" id="Phobius"/>
    </source>
</evidence>
<dbReference type="PROSITE" id="PS50929">
    <property type="entry name" value="ABC_TM1F"/>
    <property type="match status" value="2"/>
</dbReference>
<dbReference type="SUPFAM" id="SSF90123">
    <property type="entry name" value="ABC transporter transmembrane region"/>
    <property type="match status" value="2"/>
</dbReference>
<comment type="subcellular location">
    <subcellularLocation>
        <location evidence="1">Membrane</location>
        <topology evidence="1">Multi-pass membrane protein</topology>
    </subcellularLocation>
</comment>
<evidence type="ECO:0000259" key="10">
    <source>
        <dbReference type="PROSITE" id="PS50893"/>
    </source>
</evidence>
<feature type="transmembrane region" description="Helical" evidence="9">
    <location>
        <begin position="28"/>
        <end position="49"/>
    </location>
</feature>
<dbReference type="Gene3D" id="3.40.50.300">
    <property type="entry name" value="P-loop containing nucleotide triphosphate hydrolases"/>
    <property type="match status" value="2"/>
</dbReference>
<comment type="caution">
    <text evidence="12">The sequence shown here is derived from an EMBL/GenBank/DDBJ whole genome shotgun (WGS) entry which is preliminary data.</text>
</comment>
<feature type="transmembrane region" description="Helical" evidence="9">
    <location>
        <begin position="349"/>
        <end position="369"/>
    </location>
</feature>
<dbReference type="CDD" id="cd18579">
    <property type="entry name" value="ABC_6TM_ABCC_D1"/>
    <property type="match status" value="1"/>
</dbReference>
<evidence type="ECO:0000313" key="12">
    <source>
        <dbReference type="EMBL" id="KAG9319523.1"/>
    </source>
</evidence>
<evidence type="ECO:0000256" key="1">
    <source>
        <dbReference type="ARBA" id="ARBA00004141"/>
    </source>
</evidence>
<dbReference type="Pfam" id="PF24357">
    <property type="entry name" value="TMD0_ABC"/>
    <property type="match status" value="1"/>
</dbReference>
<feature type="transmembrane region" description="Helical" evidence="9">
    <location>
        <begin position="291"/>
        <end position="316"/>
    </location>
</feature>
<feature type="transmembrane region" description="Helical" evidence="9">
    <location>
        <begin position="972"/>
        <end position="998"/>
    </location>
</feature>
<dbReference type="InterPro" id="IPR011527">
    <property type="entry name" value="ABC1_TM_dom"/>
</dbReference>
<feature type="transmembrane region" description="Helical" evidence="9">
    <location>
        <begin position="930"/>
        <end position="952"/>
    </location>
</feature>
<dbReference type="InterPro" id="IPR050173">
    <property type="entry name" value="ABC_transporter_C-like"/>
</dbReference>
<dbReference type="InterPro" id="IPR044746">
    <property type="entry name" value="ABCC_6TM_D1"/>
</dbReference>
<keyword evidence="2" id="KW-0813">Transport</keyword>
<keyword evidence="8" id="KW-0325">Glycoprotein</keyword>
<evidence type="ECO:0008006" key="14">
    <source>
        <dbReference type="Google" id="ProtNLM"/>
    </source>
</evidence>
<keyword evidence="5" id="KW-0067">ATP-binding</keyword>
<feature type="domain" description="ABC transporter" evidence="10">
    <location>
        <begin position="685"/>
        <end position="926"/>
    </location>
</feature>
<feature type="transmembrane region" description="Helical" evidence="9">
    <location>
        <begin position="526"/>
        <end position="552"/>
    </location>
</feature>
<feature type="transmembrane region" description="Helical" evidence="9">
    <location>
        <begin position="1042"/>
        <end position="1064"/>
    </location>
</feature>
<dbReference type="Proteomes" id="UP000717515">
    <property type="component" value="Unassembled WGS sequence"/>
</dbReference>
<dbReference type="PROSITE" id="PS50893">
    <property type="entry name" value="ABC_TRANSPORTER_2"/>
    <property type="match status" value="1"/>
</dbReference>
<keyword evidence="3 9" id="KW-0812">Transmembrane</keyword>
<dbReference type="CDD" id="cd18580">
    <property type="entry name" value="ABC_6TM_ABCC_D2"/>
    <property type="match status" value="1"/>
</dbReference>
<evidence type="ECO:0000256" key="5">
    <source>
        <dbReference type="ARBA" id="ARBA00022840"/>
    </source>
</evidence>
<dbReference type="Pfam" id="PF00005">
    <property type="entry name" value="ABC_tran"/>
    <property type="match status" value="1"/>
</dbReference>
<evidence type="ECO:0000256" key="4">
    <source>
        <dbReference type="ARBA" id="ARBA00022741"/>
    </source>
</evidence>
<feature type="transmembrane region" description="Helical" evidence="9">
    <location>
        <begin position="421"/>
        <end position="442"/>
    </location>
</feature>
<dbReference type="InterPro" id="IPR003439">
    <property type="entry name" value="ABC_transporter-like_ATP-bd"/>
</dbReference>
<gene>
    <name evidence="12" type="ORF">KVV02_003122</name>
</gene>
<feature type="transmembrane region" description="Helical" evidence="9">
    <location>
        <begin position="448"/>
        <end position="468"/>
    </location>
</feature>
<feature type="transmembrane region" description="Helical" evidence="9">
    <location>
        <begin position="1070"/>
        <end position="1092"/>
    </location>
</feature>
<evidence type="ECO:0000259" key="11">
    <source>
        <dbReference type="PROSITE" id="PS50929"/>
    </source>
</evidence>
<dbReference type="GO" id="GO:0005524">
    <property type="term" value="F:ATP binding"/>
    <property type="evidence" value="ECO:0007669"/>
    <property type="project" value="UniProtKB-KW"/>
</dbReference>
<evidence type="ECO:0000256" key="3">
    <source>
        <dbReference type="ARBA" id="ARBA00022692"/>
    </source>
</evidence>
<feature type="transmembrane region" description="Helical" evidence="9">
    <location>
        <begin position="61"/>
        <end position="85"/>
    </location>
</feature>
<dbReference type="InterPro" id="IPR056227">
    <property type="entry name" value="TMD0_ABC"/>
</dbReference>